<sequence>MVDVDALLSDLLHNSRRDRAAPHVVSIENRLADLKGWANGLPHYDHDEEVPRVTVAGDPMIIDCNGKMHHYWGSAVVVIFSEFGLITAVEYVACTGDRNYISDVWRHEIASEKWKYRYLDDTPGETRICTGELVDGPQFMLGDSSWPSEAYDEEVPPEDFMKKFGPSSRTFFVNGAKGTFMQGPDFGALHQVMKTPVKFSKSLITSMMSKPQEWMMRAVKMITEKSGYHWNDHGKYHKADCPSTSGPLVETIKKVQVAQFACGLTACTMVDEPPPQVV</sequence>
<dbReference type="EMBL" id="HBGQ01102602">
    <property type="protein sequence ID" value="CAD9544114.1"/>
    <property type="molecule type" value="Transcribed_RNA"/>
</dbReference>
<evidence type="ECO:0000313" key="1">
    <source>
        <dbReference type="EMBL" id="CAD9544114.1"/>
    </source>
</evidence>
<dbReference type="AlphaFoldDB" id="A0A7S2JE39"/>
<reference evidence="1" key="1">
    <citation type="submission" date="2021-01" db="EMBL/GenBank/DDBJ databases">
        <authorList>
            <person name="Corre E."/>
            <person name="Pelletier E."/>
            <person name="Niang G."/>
            <person name="Scheremetjew M."/>
            <person name="Finn R."/>
            <person name="Kale V."/>
            <person name="Holt S."/>
            <person name="Cochrane G."/>
            <person name="Meng A."/>
            <person name="Brown T."/>
            <person name="Cohen L."/>
        </authorList>
    </citation>
    <scope>NUCLEOTIDE SEQUENCE</scope>
    <source>
        <strain evidence="1">CCMP2222</strain>
    </source>
</reference>
<name>A0A7S2JE39_9DINO</name>
<gene>
    <name evidence="1" type="ORF">AAND1436_LOCUS49062</name>
</gene>
<organism evidence="1">
    <name type="scientific">Alexandrium andersonii</name>
    <dbReference type="NCBI Taxonomy" id="327968"/>
    <lineage>
        <taxon>Eukaryota</taxon>
        <taxon>Sar</taxon>
        <taxon>Alveolata</taxon>
        <taxon>Dinophyceae</taxon>
        <taxon>Gonyaulacales</taxon>
        <taxon>Pyrocystaceae</taxon>
        <taxon>Alexandrium</taxon>
    </lineage>
</organism>
<protein>
    <submittedName>
        <fullName evidence="1">Uncharacterized protein</fullName>
    </submittedName>
</protein>
<proteinExistence type="predicted"/>
<accession>A0A7S2JE39</accession>